<evidence type="ECO:0000256" key="3">
    <source>
        <dbReference type="ARBA" id="ARBA00022692"/>
    </source>
</evidence>
<keyword evidence="3" id="KW-0812">Transmembrane</keyword>
<keyword evidence="6" id="KW-0175">Coiled coil</keyword>
<feature type="coiled-coil region" evidence="6">
    <location>
        <begin position="58"/>
        <end position="95"/>
    </location>
</feature>
<evidence type="ECO:0000256" key="2">
    <source>
        <dbReference type="ARBA" id="ARBA00009596"/>
    </source>
</evidence>
<dbReference type="OrthoDB" id="424618at2759"/>
<feature type="region of interest" description="Disordered" evidence="7">
    <location>
        <begin position="1"/>
        <end position="20"/>
    </location>
</feature>
<protein>
    <recommendedName>
        <fullName evidence="10">Protein TIC 20</fullName>
    </recommendedName>
</protein>
<dbReference type="Pfam" id="PF16166">
    <property type="entry name" value="TIC20"/>
    <property type="match status" value="1"/>
</dbReference>
<evidence type="ECO:0000256" key="5">
    <source>
        <dbReference type="ARBA" id="ARBA00023136"/>
    </source>
</evidence>
<evidence type="ECO:0000313" key="8">
    <source>
        <dbReference type="EMBL" id="CAE7549496.1"/>
    </source>
</evidence>
<comment type="caution">
    <text evidence="8">The sequence shown here is derived from an EMBL/GenBank/DDBJ whole genome shotgun (WGS) entry which is preliminary data.</text>
</comment>
<reference evidence="8" key="1">
    <citation type="submission" date="2021-02" db="EMBL/GenBank/DDBJ databases">
        <authorList>
            <person name="Dougan E. K."/>
            <person name="Rhodes N."/>
            <person name="Thang M."/>
            <person name="Chan C."/>
        </authorList>
    </citation>
    <scope>NUCLEOTIDE SEQUENCE</scope>
</reference>
<gene>
    <name evidence="8" type="ORF">SNEC2469_LOCUS15828</name>
</gene>
<accession>A0A812TSJ5</accession>
<feature type="region of interest" description="Disordered" evidence="7">
    <location>
        <begin position="107"/>
        <end position="136"/>
    </location>
</feature>
<comment type="subcellular location">
    <subcellularLocation>
        <location evidence="1">Plastid</location>
        <location evidence="1">Chloroplast membrane</location>
        <topology evidence="1">Multi-pass membrane protein</topology>
    </subcellularLocation>
</comment>
<evidence type="ECO:0000313" key="9">
    <source>
        <dbReference type="Proteomes" id="UP000601435"/>
    </source>
</evidence>
<proteinExistence type="inferred from homology"/>
<dbReference type="EMBL" id="CAJNJA010025793">
    <property type="protein sequence ID" value="CAE7549496.1"/>
    <property type="molecule type" value="Genomic_DNA"/>
</dbReference>
<feature type="compositionally biased region" description="Basic and acidic residues" evidence="7">
    <location>
        <begin position="116"/>
        <end position="127"/>
    </location>
</feature>
<dbReference type="GO" id="GO:0031969">
    <property type="term" value="C:chloroplast membrane"/>
    <property type="evidence" value="ECO:0007669"/>
    <property type="project" value="UniProtKB-SubCell"/>
</dbReference>
<evidence type="ECO:0000256" key="6">
    <source>
        <dbReference type="SAM" id="Coils"/>
    </source>
</evidence>
<dbReference type="InterPro" id="IPR005691">
    <property type="entry name" value="Tic20"/>
</dbReference>
<keyword evidence="5" id="KW-0472">Membrane</keyword>
<name>A0A812TSJ5_9DINO</name>
<evidence type="ECO:0000256" key="7">
    <source>
        <dbReference type="SAM" id="MobiDB-lite"/>
    </source>
</evidence>
<feature type="non-terminal residue" evidence="8">
    <location>
        <position position="321"/>
    </location>
</feature>
<sequence>GPVCPVPRANRKESAAATSSSPVRVMLAASAFVMRRHLKALGALRNHQGRHSGGFLEEQIVKSEAQRLRREADQLEQEQEQARAATRMLDLVTRDLVEHKPRILLHPVQPSSAPQLDEHPQREEARRESRHPRSSLASATPLTVRMLAMLPYFLPMLDALRFFGAGLASEHLPSYYLACTSVLSAVPQDLRELLDVAQPLLLFAMPTMAVRRQLPELLRFNLNQAFLLDLATCMAFHLSSFTRWMTLQSETAFYVPAAAEPPLMPFSNVVLLLLSACTVYSVCCTLGGTTPEGIPHLSAEARKSLGTSAAAMKRRKTKSGR</sequence>
<evidence type="ECO:0000256" key="1">
    <source>
        <dbReference type="ARBA" id="ARBA00004508"/>
    </source>
</evidence>
<evidence type="ECO:0008006" key="10">
    <source>
        <dbReference type="Google" id="ProtNLM"/>
    </source>
</evidence>
<keyword evidence="9" id="KW-1185">Reference proteome</keyword>
<organism evidence="8 9">
    <name type="scientific">Symbiodinium necroappetens</name>
    <dbReference type="NCBI Taxonomy" id="1628268"/>
    <lineage>
        <taxon>Eukaryota</taxon>
        <taxon>Sar</taxon>
        <taxon>Alveolata</taxon>
        <taxon>Dinophyceae</taxon>
        <taxon>Suessiales</taxon>
        <taxon>Symbiodiniaceae</taxon>
        <taxon>Symbiodinium</taxon>
    </lineage>
</organism>
<comment type="similarity">
    <text evidence="2">Belongs to the Tic20 family.</text>
</comment>
<keyword evidence="4" id="KW-1133">Transmembrane helix</keyword>
<evidence type="ECO:0000256" key="4">
    <source>
        <dbReference type="ARBA" id="ARBA00022989"/>
    </source>
</evidence>
<dbReference type="AlphaFoldDB" id="A0A812TSJ5"/>
<dbReference type="Proteomes" id="UP000601435">
    <property type="component" value="Unassembled WGS sequence"/>
</dbReference>